<dbReference type="NCBIfam" id="NF001696">
    <property type="entry name" value="PRK00451.1"/>
    <property type="match status" value="1"/>
</dbReference>
<dbReference type="GO" id="GO:0009116">
    <property type="term" value="P:nucleoside metabolic process"/>
    <property type="evidence" value="ECO:0007669"/>
    <property type="project" value="InterPro"/>
</dbReference>
<gene>
    <name evidence="3" type="ORF">ENO04_02785</name>
</gene>
<comment type="caution">
    <text evidence="3">The sequence shown here is derived from an EMBL/GenBank/DDBJ whole genome shotgun (WGS) entry which is preliminary data.</text>
</comment>
<dbReference type="Gene3D" id="3.40.640.10">
    <property type="entry name" value="Type I PLP-dependent aspartate aminotransferase-like (Major domain)"/>
    <property type="match status" value="1"/>
</dbReference>
<dbReference type="InterPro" id="IPR015422">
    <property type="entry name" value="PyrdxlP-dep_Trfase_small"/>
</dbReference>
<dbReference type="InterPro" id="IPR015424">
    <property type="entry name" value="PyrdxlP-dep_Trfase"/>
</dbReference>
<dbReference type="InterPro" id="IPR049315">
    <property type="entry name" value="GDC-P_N"/>
</dbReference>
<dbReference type="AlphaFoldDB" id="A0A7C1E893"/>
<accession>A0A7C1E893</accession>
<sequence length="450" mass="50421">MNDDLYHPWLPNLRRESEILAKIGVNNVEELLRVIPNNLRIKGGLGIRPEEPMKPWEIELDFQEKIKRNIDLPLNRIFAGGPVCPHYVHPVVQYLLSRGEFLTAYTPYQPEINQGVLQALYEYQSLMAELLGVEVVNAGMYDGATSLAEALLMAIRVTGRKEVLLPKTLYMQYDSVVRTYLFGPGAIIHYYDVDNKGQPDINEISNILSVRDVAAVVVENPSGHGVVNQRMKEIHEEASRKGALSIALVEPLLMSIVNPPGDYGYEVVVAEGQSLGLPMNGGGPLLGIFGIKYEQRLLRQLPGRLIGATLDADGKRGFMMILQTREQHIRREKATSNITTNTALNAIGAAIHVSLLGEKGLRWVASHILELSNYAAAKLKENRFELLYDSALFFKNVSYKIPCEIPLDKIVAERKILPYSLLNKNVCLSCFTEIHSREDVEYLVQSLMVM</sequence>
<dbReference type="EC" id="1.4.4.2" evidence="3"/>
<dbReference type="Pfam" id="PF02347">
    <property type="entry name" value="GDC-P"/>
    <property type="match status" value="1"/>
</dbReference>
<dbReference type="GO" id="GO:0004375">
    <property type="term" value="F:glycine dehydrogenase (decarboxylating) activity"/>
    <property type="evidence" value="ECO:0007669"/>
    <property type="project" value="UniProtKB-EC"/>
</dbReference>
<proteinExistence type="predicted"/>
<dbReference type="SUPFAM" id="SSF53383">
    <property type="entry name" value="PLP-dependent transferases"/>
    <property type="match status" value="1"/>
</dbReference>
<dbReference type="Gene3D" id="3.90.1150.10">
    <property type="entry name" value="Aspartate Aminotransferase, domain 1"/>
    <property type="match status" value="1"/>
</dbReference>
<dbReference type="InterPro" id="IPR015421">
    <property type="entry name" value="PyrdxlP-dep_Trfase_major"/>
</dbReference>
<name>A0A7C1E893_9CREN</name>
<dbReference type="PANTHER" id="PTHR42806">
    <property type="entry name" value="GLYCINE CLEAVAGE SYSTEM P-PROTEIN"/>
    <property type="match status" value="1"/>
</dbReference>
<dbReference type="PANTHER" id="PTHR42806:SF1">
    <property type="entry name" value="GLYCINE DEHYDROGENASE (DECARBOXYLATING)"/>
    <property type="match status" value="1"/>
</dbReference>
<evidence type="ECO:0000313" key="3">
    <source>
        <dbReference type="EMBL" id="HDS10536.1"/>
    </source>
</evidence>
<keyword evidence="1 3" id="KW-0560">Oxidoreductase</keyword>
<dbReference type="InterPro" id="IPR023010">
    <property type="entry name" value="GcvPA"/>
</dbReference>
<evidence type="ECO:0000259" key="2">
    <source>
        <dbReference type="Pfam" id="PF02347"/>
    </source>
</evidence>
<dbReference type="EMBL" id="DSDY01000093">
    <property type="protein sequence ID" value="HDS10536.1"/>
    <property type="molecule type" value="Genomic_DNA"/>
</dbReference>
<reference evidence="3" key="1">
    <citation type="journal article" date="2020" name="mSystems">
        <title>Genome- and Community-Level Interaction Insights into Carbon Utilization and Element Cycling Functions of Hydrothermarchaeota in Hydrothermal Sediment.</title>
        <authorList>
            <person name="Zhou Z."/>
            <person name="Liu Y."/>
            <person name="Xu W."/>
            <person name="Pan J."/>
            <person name="Luo Z.H."/>
            <person name="Li M."/>
        </authorList>
    </citation>
    <scope>NUCLEOTIDE SEQUENCE [LARGE SCALE GENOMIC DNA]</scope>
    <source>
        <strain evidence="3">SpSt-123</strain>
    </source>
</reference>
<protein>
    <submittedName>
        <fullName evidence="3">Aminomethyl-transferring glycine dehydrogenase subunit GcvPA</fullName>
        <ecNumber evidence="3">1.4.4.2</ecNumber>
    </submittedName>
</protein>
<organism evidence="3">
    <name type="scientific">Fervidicoccus fontis</name>
    <dbReference type="NCBI Taxonomy" id="683846"/>
    <lineage>
        <taxon>Archaea</taxon>
        <taxon>Thermoproteota</taxon>
        <taxon>Thermoprotei</taxon>
        <taxon>Fervidicoccales</taxon>
        <taxon>Fervidicoccaceae</taxon>
        <taxon>Fervidicoccus</taxon>
    </lineage>
</organism>
<feature type="domain" description="Glycine cleavage system P-protein N-terminal" evidence="2">
    <location>
        <begin position="16"/>
        <end position="446"/>
    </location>
</feature>
<evidence type="ECO:0000256" key="1">
    <source>
        <dbReference type="ARBA" id="ARBA00023002"/>
    </source>
</evidence>